<dbReference type="Gene3D" id="3.40.50.11170">
    <property type="entry name" value="Uncharacterised protein PF08960, DUF1874"/>
    <property type="match status" value="1"/>
</dbReference>
<evidence type="ECO:0000313" key="1">
    <source>
        <dbReference type="EMBL" id="BBE42470.1"/>
    </source>
</evidence>
<gene>
    <name evidence="1" type="ORF">NAS2_1081</name>
</gene>
<dbReference type="InterPro" id="IPR037236">
    <property type="entry name" value="STIV_B116-like_sf"/>
</dbReference>
<evidence type="ECO:0000313" key="2">
    <source>
        <dbReference type="Proteomes" id="UP000509448"/>
    </source>
</evidence>
<reference evidence="1 2" key="1">
    <citation type="journal article" date="2019" name="ISME J.">
        <title>Isolation and characterization of a thermophilic sulfur- and iron-reducing thaumarchaeote from a terrestrial acidic hot spring.</title>
        <authorList>
            <person name="Kato S."/>
            <person name="Itoh T."/>
            <person name="Yuki M."/>
            <person name="Nagamori M."/>
            <person name="Ohnishi M."/>
            <person name="Uematsu K."/>
            <person name="Suzuki K."/>
            <person name="Takashina T."/>
            <person name="Ohkuma M."/>
        </authorList>
    </citation>
    <scope>NUCLEOTIDE SEQUENCE [LARGE SCALE GENOMIC DNA]</scope>
    <source>
        <strain evidence="1 2">NAS-02</strain>
    </source>
</reference>
<dbReference type="Proteomes" id="UP000509448">
    <property type="component" value="Chromosome"/>
</dbReference>
<name>A0A4V0P1P8_9ARCH</name>
<dbReference type="EMBL" id="AP018732">
    <property type="protein sequence ID" value="BBE42470.1"/>
    <property type="molecule type" value="Genomic_DNA"/>
</dbReference>
<proteinExistence type="predicted"/>
<sequence length="166" mass="18470">MEPESESEEKLTPREEFERREIDPRGVLEAVRPFVRRVAVLSVPLMNARVPVFAAALPMDVGMGPWLGGYVRGLASEGVSVENYVAHPPTLAALERILGYEFPIVGRGEDGAPVRFIRGKYVAGHNELQVSLVIKQRVEERRALAPEEIDALVRDGKVALAVIYYY</sequence>
<dbReference type="KEGG" id="ccai:NAS2_1081"/>
<organism evidence="1 2">
    <name type="scientific">Conexivisphaera calida</name>
    <dbReference type="NCBI Taxonomy" id="1874277"/>
    <lineage>
        <taxon>Archaea</taxon>
        <taxon>Nitrososphaerota</taxon>
        <taxon>Conexivisphaeria</taxon>
        <taxon>Conexivisphaerales</taxon>
        <taxon>Conexivisphaeraceae</taxon>
        <taxon>Conexivisphaera</taxon>
    </lineage>
</organism>
<protein>
    <submittedName>
        <fullName evidence="1">Uncharacterized protein</fullName>
    </submittedName>
</protein>
<dbReference type="RefSeq" id="WP_174448700.1">
    <property type="nucleotide sequence ID" value="NZ_AP018732.1"/>
</dbReference>
<dbReference type="GeneID" id="55584892"/>
<dbReference type="AlphaFoldDB" id="A0A4V0P1P8"/>
<keyword evidence="2" id="KW-1185">Reference proteome</keyword>
<accession>A0A4V0P1P8</accession>